<sequence length="180" mass="20184">MDHYEVLGLSRNASKEEIKEAFRGLAVKFHPDKHSRSPKDVRDKATHRFKQVSEAYEVLSDDRKRADYNLRSRFSSPSSGNGNFYGGYGYDYGYRDRSYGGGFRRGSSASNGGGFVSAFENVLRFFTTRAFLLNAAFAGALLGGMVIADMGKEALWKMHNSGKSFEEAMESIKKAKMRKD</sequence>
<dbReference type="FunFam" id="1.10.287.110:FF:000073">
    <property type="entry name" value="DnaJ domain protein"/>
    <property type="match status" value="1"/>
</dbReference>
<dbReference type="STRING" id="981085.W9SFU6"/>
<dbReference type="AlphaFoldDB" id="W9SFU6"/>
<keyword evidence="1" id="KW-0812">Transmembrane</keyword>
<dbReference type="InterPro" id="IPR001623">
    <property type="entry name" value="DnaJ_domain"/>
</dbReference>
<dbReference type="PROSITE" id="PS00636">
    <property type="entry name" value="DNAJ_1"/>
    <property type="match status" value="1"/>
</dbReference>
<feature type="domain" description="J" evidence="2">
    <location>
        <begin position="2"/>
        <end position="72"/>
    </location>
</feature>
<dbReference type="eggNOG" id="KOG0714">
    <property type="taxonomic scope" value="Eukaryota"/>
</dbReference>
<dbReference type="Pfam" id="PF00226">
    <property type="entry name" value="DnaJ"/>
    <property type="match status" value="1"/>
</dbReference>
<name>W9SFU6_9ROSA</name>
<evidence type="ECO:0000313" key="3">
    <source>
        <dbReference type="EMBL" id="EXC30813.1"/>
    </source>
</evidence>
<dbReference type="CDD" id="cd06257">
    <property type="entry name" value="DnaJ"/>
    <property type="match status" value="1"/>
</dbReference>
<gene>
    <name evidence="3" type="ORF">L484_027992</name>
</gene>
<proteinExistence type="predicted"/>
<keyword evidence="4" id="KW-1185">Reference proteome</keyword>
<organism evidence="3 4">
    <name type="scientific">Morus notabilis</name>
    <dbReference type="NCBI Taxonomy" id="981085"/>
    <lineage>
        <taxon>Eukaryota</taxon>
        <taxon>Viridiplantae</taxon>
        <taxon>Streptophyta</taxon>
        <taxon>Embryophyta</taxon>
        <taxon>Tracheophyta</taxon>
        <taxon>Spermatophyta</taxon>
        <taxon>Magnoliopsida</taxon>
        <taxon>eudicotyledons</taxon>
        <taxon>Gunneridae</taxon>
        <taxon>Pentapetalae</taxon>
        <taxon>rosids</taxon>
        <taxon>fabids</taxon>
        <taxon>Rosales</taxon>
        <taxon>Moraceae</taxon>
        <taxon>Moreae</taxon>
        <taxon>Morus</taxon>
    </lineage>
</organism>
<feature type="transmembrane region" description="Helical" evidence="1">
    <location>
        <begin position="130"/>
        <end position="148"/>
    </location>
</feature>
<evidence type="ECO:0000313" key="4">
    <source>
        <dbReference type="Proteomes" id="UP000030645"/>
    </source>
</evidence>
<dbReference type="Gene3D" id="1.10.287.110">
    <property type="entry name" value="DnaJ domain"/>
    <property type="match status" value="1"/>
</dbReference>
<dbReference type="OrthoDB" id="442087at2759"/>
<accession>W9SFU6</accession>
<dbReference type="InterPro" id="IPR036869">
    <property type="entry name" value="J_dom_sf"/>
</dbReference>
<dbReference type="InterPro" id="IPR018253">
    <property type="entry name" value="DnaJ_domain_CS"/>
</dbReference>
<dbReference type="PRINTS" id="PR00625">
    <property type="entry name" value="JDOMAIN"/>
</dbReference>
<dbReference type="PANTHER" id="PTHR24074">
    <property type="entry name" value="CO-CHAPERONE PROTEIN DJLA"/>
    <property type="match status" value="1"/>
</dbReference>
<dbReference type="InterPro" id="IPR050817">
    <property type="entry name" value="DjlA_DnaK_co-chaperone"/>
</dbReference>
<protein>
    <submittedName>
        <fullName evidence="3">Chaperone protein dnaJ 72</fullName>
    </submittedName>
</protein>
<dbReference type="SUPFAM" id="SSF46565">
    <property type="entry name" value="Chaperone J-domain"/>
    <property type="match status" value="1"/>
</dbReference>
<evidence type="ECO:0000259" key="2">
    <source>
        <dbReference type="PROSITE" id="PS50076"/>
    </source>
</evidence>
<dbReference type="PROSITE" id="PS50076">
    <property type="entry name" value="DNAJ_2"/>
    <property type="match status" value="1"/>
</dbReference>
<dbReference type="KEGG" id="mnt:21410593"/>
<reference evidence="4" key="1">
    <citation type="submission" date="2013-01" db="EMBL/GenBank/DDBJ databases">
        <title>Draft Genome Sequence of a Mulberry Tree, Morus notabilis C.K. Schneid.</title>
        <authorList>
            <person name="He N."/>
            <person name="Zhao S."/>
        </authorList>
    </citation>
    <scope>NUCLEOTIDE SEQUENCE</scope>
</reference>
<dbReference type="EMBL" id="KE346217">
    <property type="protein sequence ID" value="EXC30813.1"/>
    <property type="molecule type" value="Genomic_DNA"/>
</dbReference>
<dbReference type="SMART" id="SM00271">
    <property type="entry name" value="DnaJ"/>
    <property type="match status" value="1"/>
</dbReference>
<keyword evidence="1" id="KW-1133">Transmembrane helix</keyword>
<dbReference type="Proteomes" id="UP000030645">
    <property type="component" value="Unassembled WGS sequence"/>
</dbReference>
<evidence type="ECO:0000256" key="1">
    <source>
        <dbReference type="SAM" id="Phobius"/>
    </source>
</evidence>
<keyword evidence="1" id="KW-0472">Membrane</keyword>